<proteinExistence type="predicted"/>
<dbReference type="Gene3D" id="1.10.287.70">
    <property type="match status" value="1"/>
</dbReference>
<reference evidence="3 4" key="1">
    <citation type="submission" date="2020-09" db="EMBL/GenBank/DDBJ databases">
        <authorList>
            <person name="Courtine D."/>
        </authorList>
    </citation>
    <scope>NUCLEOTIDE SEQUENCE [LARGE SCALE GENOMIC DNA]</scope>
    <source>
        <strain evidence="3 4">IRI35c</strain>
    </source>
</reference>
<sequence>MFLDKVNFKEAIFKGDVLFINSTFKKDVIFAYAKFRGDVFFSYSHFEGDVYFDKAHFEKRYSFFEAKFKNVSFCMAEFDGRGQGMKGPVIFGFNRCEFSGESDFYKVKFRDNVSFEGAVFKKYTLFFGATFEKDANFKHVKFDFTSGSEWIIPKYQNEDVERIFLGLRDIRKDIQNDNHGPPFIHPHEVEYEMTLGGDIEKTFRKAVFKGQTKFSYSTFRGFADFKNARFENDVEFIQVTFESETDFLNVVFEGKTVFNYSTFKKRTYFAWFPEWSSTPENASFKKYCSFEGARFSDEVSFTNVEFRGGINFYNAHFGKRVAFTKAKLHGDSTINYVNSEFLGSAQFDQAEFYNPAFFEHSVFKDTATFDFASFKEKVTFNFATFEKGASFKNAEFHGNVHFEDVEFKKTVEFQSAKFEGDAIFNGSTFEKRLIFVEKDTSKEPKPKFHGKLELSNCDFRQGVSFVILPASNTENAVREIESQLEELFDSSSPSYAYALQEAARVQRLSFENEGKREEADQMFVAEMRARRKIRMIDAIDALSSGKKWPVFRAMLYNFLEWLMGDLFSNYGTGWARLLYTGLGIPLLLFPIVYIFSQYSAFGINLGFILTLAVISSLIGAFTSQFFDIELKTKAKVKLAIHSTGIFGILWTIFALGTTLNPKGSICISTADSVCTPIGMSGIEGIFNVLYYSMVTFTTLGYGDMHPTGWLKALSAIEALTGAVFMALIVAVIARKWMR</sequence>
<accession>A0A7G2D8Z5</accession>
<dbReference type="AlphaFoldDB" id="A0A7G2D8Z5"/>
<keyword evidence="1" id="KW-1133">Transmembrane helix</keyword>
<dbReference type="KEGG" id="tcq:TIRI35C_1812"/>
<gene>
    <name evidence="3" type="ORF">TIRI35C_1812</name>
</gene>
<keyword evidence="1" id="KW-0472">Membrane</keyword>
<evidence type="ECO:0000313" key="4">
    <source>
        <dbReference type="Proteomes" id="UP000516304"/>
    </source>
</evidence>
<evidence type="ECO:0000313" key="3">
    <source>
        <dbReference type="EMBL" id="CAD5244966.1"/>
    </source>
</evidence>
<feature type="transmembrane region" description="Helical" evidence="1">
    <location>
        <begin position="577"/>
        <end position="595"/>
    </location>
</feature>
<dbReference type="EMBL" id="LR881183">
    <property type="protein sequence ID" value="CAD5244966.1"/>
    <property type="molecule type" value="Genomic_DNA"/>
</dbReference>
<dbReference type="Pfam" id="PF13576">
    <property type="entry name" value="Pentapeptide_3"/>
    <property type="match status" value="5"/>
</dbReference>
<organism evidence="3 4">
    <name type="scientific">Thermococcus camini</name>
    <dbReference type="NCBI Taxonomy" id="2016373"/>
    <lineage>
        <taxon>Archaea</taxon>
        <taxon>Methanobacteriati</taxon>
        <taxon>Methanobacteriota</taxon>
        <taxon>Thermococci</taxon>
        <taxon>Thermococcales</taxon>
        <taxon>Thermococcaceae</taxon>
        <taxon>Thermococcus</taxon>
    </lineage>
</organism>
<name>A0A7G2D8Z5_9EURY</name>
<keyword evidence="1" id="KW-0812">Transmembrane</keyword>
<evidence type="ECO:0000259" key="2">
    <source>
        <dbReference type="Pfam" id="PF07885"/>
    </source>
</evidence>
<dbReference type="InterPro" id="IPR013099">
    <property type="entry name" value="K_chnl_dom"/>
</dbReference>
<protein>
    <submittedName>
        <fullName evidence="3">Putative Ion channel family protein</fullName>
    </submittedName>
</protein>
<dbReference type="SUPFAM" id="SSF81324">
    <property type="entry name" value="Voltage-gated potassium channels"/>
    <property type="match status" value="1"/>
</dbReference>
<feature type="transmembrane region" description="Helical" evidence="1">
    <location>
        <begin position="601"/>
        <end position="626"/>
    </location>
</feature>
<dbReference type="Proteomes" id="UP000516304">
    <property type="component" value="Chromosome TIRI35C"/>
</dbReference>
<feature type="domain" description="Potassium channel" evidence="2">
    <location>
        <begin position="684"/>
        <end position="735"/>
    </location>
</feature>
<feature type="transmembrane region" description="Helical" evidence="1">
    <location>
        <begin position="712"/>
        <end position="733"/>
    </location>
</feature>
<evidence type="ECO:0000256" key="1">
    <source>
        <dbReference type="SAM" id="Phobius"/>
    </source>
</evidence>
<dbReference type="Gene3D" id="2.160.20.80">
    <property type="entry name" value="E3 ubiquitin-protein ligase SopA"/>
    <property type="match status" value="2"/>
</dbReference>
<feature type="transmembrane region" description="Helical" evidence="1">
    <location>
        <begin position="638"/>
        <end position="655"/>
    </location>
</feature>
<keyword evidence="4" id="KW-1185">Reference proteome</keyword>
<dbReference type="Pfam" id="PF07885">
    <property type="entry name" value="Ion_trans_2"/>
    <property type="match status" value="1"/>
</dbReference>
<dbReference type="InterPro" id="IPR001646">
    <property type="entry name" value="5peptide_repeat"/>
</dbReference>